<dbReference type="GO" id="GO:0004252">
    <property type="term" value="F:serine-type endopeptidase activity"/>
    <property type="evidence" value="ECO:0007669"/>
    <property type="project" value="InterPro"/>
</dbReference>
<dbReference type="PANTHER" id="PTHR43731:SF14">
    <property type="entry name" value="PRESENILIN-ASSOCIATED RHOMBOID-LIKE PROTEIN, MITOCHONDRIAL"/>
    <property type="match status" value="1"/>
</dbReference>
<organism evidence="10 11">
    <name type="scientific">Longimycelium tulufanense</name>
    <dbReference type="NCBI Taxonomy" id="907463"/>
    <lineage>
        <taxon>Bacteria</taxon>
        <taxon>Bacillati</taxon>
        <taxon>Actinomycetota</taxon>
        <taxon>Actinomycetes</taxon>
        <taxon>Pseudonocardiales</taxon>
        <taxon>Pseudonocardiaceae</taxon>
        <taxon>Longimycelium</taxon>
    </lineage>
</organism>
<keyword evidence="5 8" id="KW-1133">Transmembrane helix</keyword>
<comment type="subcellular location">
    <subcellularLocation>
        <location evidence="1">Membrane</location>
        <topology evidence="1">Multi-pass membrane protein</topology>
    </subcellularLocation>
</comment>
<feature type="transmembrane region" description="Helical" evidence="8">
    <location>
        <begin position="193"/>
        <end position="214"/>
    </location>
</feature>
<dbReference type="Gene3D" id="1.20.1540.10">
    <property type="entry name" value="Rhomboid-like"/>
    <property type="match status" value="1"/>
</dbReference>
<keyword evidence="11" id="KW-1185">Reference proteome</keyword>
<feature type="transmembrane region" description="Helical" evidence="8">
    <location>
        <begin position="221"/>
        <end position="237"/>
    </location>
</feature>
<dbReference type="SUPFAM" id="SSF144091">
    <property type="entry name" value="Rhomboid-like"/>
    <property type="match status" value="1"/>
</dbReference>
<evidence type="ECO:0000313" key="11">
    <source>
        <dbReference type="Proteomes" id="UP000637578"/>
    </source>
</evidence>
<feature type="transmembrane region" description="Helical" evidence="8">
    <location>
        <begin position="168"/>
        <end position="187"/>
    </location>
</feature>
<keyword evidence="3 8" id="KW-0812">Transmembrane</keyword>
<dbReference type="Proteomes" id="UP000637578">
    <property type="component" value="Unassembled WGS sequence"/>
</dbReference>
<dbReference type="InterPro" id="IPR022764">
    <property type="entry name" value="Peptidase_S54_rhomboid_dom"/>
</dbReference>
<evidence type="ECO:0000256" key="4">
    <source>
        <dbReference type="ARBA" id="ARBA00022801"/>
    </source>
</evidence>
<dbReference type="AlphaFoldDB" id="A0A8J3CJS5"/>
<reference evidence="10" key="2">
    <citation type="submission" date="2020-09" db="EMBL/GenBank/DDBJ databases">
        <authorList>
            <person name="Sun Q."/>
            <person name="Zhou Y."/>
        </authorList>
    </citation>
    <scope>NUCLEOTIDE SEQUENCE</scope>
    <source>
        <strain evidence="10">CGMCC 4.5737</strain>
    </source>
</reference>
<feature type="transmembrane region" description="Helical" evidence="8">
    <location>
        <begin position="268"/>
        <end position="290"/>
    </location>
</feature>
<evidence type="ECO:0000256" key="6">
    <source>
        <dbReference type="ARBA" id="ARBA00023136"/>
    </source>
</evidence>
<evidence type="ECO:0000256" key="8">
    <source>
        <dbReference type="SAM" id="Phobius"/>
    </source>
</evidence>
<gene>
    <name evidence="10" type="ORF">GCM10012275_55830</name>
</gene>
<feature type="transmembrane region" description="Helical" evidence="8">
    <location>
        <begin position="129"/>
        <end position="156"/>
    </location>
</feature>
<reference evidence="10" key="1">
    <citation type="journal article" date="2014" name="Int. J. Syst. Evol. Microbiol.">
        <title>Complete genome sequence of Corynebacterium casei LMG S-19264T (=DSM 44701T), isolated from a smear-ripened cheese.</title>
        <authorList>
            <consortium name="US DOE Joint Genome Institute (JGI-PGF)"/>
            <person name="Walter F."/>
            <person name="Albersmeier A."/>
            <person name="Kalinowski J."/>
            <person name="Ruckert C."/>
        </authorList>
    </citation>
    <scope>NUCLEOTIDE SEQUENCE</scope>
    <source>
        <strain evidence="10">CGMCC 4.5737</strain>
    </source>
</reference>
<sequence length="291" mass="30788">MTVPPGPAQEPAGNHPPAAQPCPRHPDRTTALRCTRCDRPACPECLREAAVGYQCVDCVSDGRRTVRRPRTVAGAELRTKPIVVPVLIAVNLAIFVITAIQGGGFAVNYQAELFRQWAMYPVGVAAGDWWRMITSGFLHIGPFHVALNMFALWILGRDMEIILGRLRFSLVYVLSLLSGSTAVLLFGEPLGPVAGASGAVFGLLGGIAVAAFRLRLDLRPILMVLGINLVISFLPGISMLGHLGGLVAGAAVTAGMVYAPARNRAPFQVATVAGVAVVLAVLISVGILAYY</sequence>
<evidence type="ECO:0000256" key="7">
    <source>
        <dbReference type="SAM" id="MobiDB-lite"/>
    </source>
</evidence>
<dbReference type="InterPro" id="IPR035952">
    <property type="entry name" value="Rhomboid-like_sf"/>
</dbReference>
<evidence type="ECO:0000313" key="10">
    <source>
        <dbReference type="EMBL" id="GGM78015.1"/>
    </source>
</evidence>
<keyword evidence="6 8" id="KW-0472">Membrane</keyword>
<evidence type="ECO:0000259" key="9">
    <source>
        <dbReference type="Pfam" id="PF01694"/>
    </source>
</evidence>
<keyword evidence="4" id="KW-0378">Hydrolase</keyword>
<comment type="similarity">
    <text evidence="2">Belongs to the peptidase S54 family.</text>
</comment>
<dbReference type="EMBL" id="BMMK01000040">
    <property type="protein sequence ID" value="GGM78015.1"/>
    <property type="molecule type" value="Genomic_DNA"/>
</dbReference>
<comment type="caution">
    <text evidence="10">The sequence shown here is derived from an EMBL/GenBank/DDBJ whole genome shotgun (WGS) entry which is preliminary data.</text>
</comment>
<evidence type="ECO:0000256" key="1">
    <source>
        <dbReference type="ARBA" id="ARBA00004141"/>
    </source>
</evidence>
<evidence type="ECO:0000256" key="5">
    <source>
        <dbReference type="ARBA" id="ARBA00022989"/>
    </source>
</evidence>
<dbReference type="GO" id="GO:0016020">
    <property type="term" value="C:membrane"/>
    <property type="evidence" value="ECO:0007669"/>
    <property type="project" value="UniProtKB-SubCell"/>
</dbReference>
<name>A0A8J3CJS5_9PSEU</name>
<keyword evidence="10" id="KW-0645">Protease</keyword>
<protein>
    <submittedName>
        <fullName evidence="10">Rhomboid family intramembrane serine protease</fullName>
    </submittedName>
</protein>
<dbReference type="InterPro" id="IPR050925">
    <property type="entry name" value="Rhomboid_protease_S54"/>
</dbReference>
<evidence type="ECO:0000256" key="3">
    <source>
        <dbReference type="ARBA" id="ARBA00022692"/>
    </source>
</evidence>
<dbReference type="GO" id="GO:0006508">
    <property type="term" value="P:proteolysis"/>
    <property type="evidence" value="ECO:0007669"/>
    <property type="project" value="UniProtKB-KW"/>
</dbReference>
<feature type="domain" description="Peptidase S54 rhomboid" evidence="9">
    <location>
        <begin position="127"/>
        <end position="256"/>
    </location>
</feature>
<dbReference type="Pfam" id="PF01694">
    <property type="entry name" value="Rhomboid"/>
    <property type="match status" value="1"/>
</dbReference>
<accession>A0A8J3CJS5</accession>
<proteinExistence type="inferred from homology"/>
<feature type="region of interest" description="Disordered" evidence="7">
    <location>
        <begin position="1"/>
        <end position="25"/>
    </location>
</feature>
<dbReference type="RefSeq" id="WP_189061410.1">
    <property type="nucleotide sequence ID" value="NZ_BMMK01000040.1"/>
</dbReference>
<dbReference type="PANTHER" id="PTHR43731">
    <property type="entry name" value="RHOMBOID PROTEASE"/>
    <property type="match status" value="1"/>
</dbReference>
<feature type="transmembrane region" description="Helical" evidence="8">
    <location>
        <begin position="86"/>
        <end position="109"/>
    </location>
</feature>
<evidence type="ECO:0000256" key="2">
    <source>
        <dbReference type="ARBA" id="ARBA00009045"/>
    </source>
</evidence>